<dbReference type="PROSITE" id="PS51189">
    <property type="entry name" value="FAT"/>
    <property type="match status" value="1"/>
</dbReference>
<dbReference type="Proteomes" id="UP001377567">
    <property type="component" value="Unassembled WGS sequence"/>
</dbReference>
<feature type="domain" description="FAT" evidence="13">
    <location>
        <begin position="1338"/>
        <end position="1930"/>
    </location>
</feature>
<dbReference type="InterPro" id="IPR057564">
    <property type="entry name" value="HEAT_ATR"/>
</dbReference>
<keyword evidence="7 10" id="KW-0067">ATP-binding</keyword>
<dbReference type="FunFam" id="1.10.1070.11:FF:000029">
    <property type="entry name" value="Serine/threonine-protein kinase TOR"/>
    <property type="match status" value="1"/>
</dbReference>
<dbReference type="EMBL" id="BTGD01000025">
    <property type="protein sequence ID" value="GMM58301.1"/>
    <property type="molecule type" value="Genomic_DNA"/>
</dbReference>
<dbReference type="SUPFAM" id="SSF56112">
    <property type="entry name" value="Protein kinase-like (PK-like)"/>
    <property type="match status" value="1"/>
</dbReference>
<comment type="catalytic activity">
    <reaction evidence="9">
        <text>L-seryl-[protein] + ATP = O-phospho-L-seryl-[protein] + ADP + H(+)</text>
        <dbReference type="Rhea" id="RHEA:17989"/>
        <dbReference type="Rhea" id="RHEA-COMP:9863"/>
        <dbReference type="Rhea" id="RHEA-COMP:11604"/>
        <dbReference type="ChEBI" id="CHEBI:15378"/>
        <dbReference type="ChEBI" id="CHEBI:29999"/>
        <dbReference type="ChEBI" id="CHEBI:30616"/>
        <dbReference type="ChEBI" id="CHEBI:83421"/>
        <dbReference type="ChEBI" id="CHEBI:456216"/>
        <dbReference type="EC" id="2.7.11.1"/>
    </reaction>
</comment>
<evidence type="ECO:0000256" key="6">
    <source>
        <dbReference type="ARBA" id="ARBA00022777"/>
    </source>
</evidence>
<dbReference type="InterPro" id="IPR003151">
    <property type="entry name" value="PIK-rel_kinase_FAT"/>
</dbReference>
<evidence type="ECO:0000259" key="14">
    <source>
        <dbReference type="PROSITE" id="PS51190"/>
    </source>
</evidence>
<keyword evidence="4" id="KW-0677">Repeat</keyword>
<evidence type="ECO:0000313" key="15">
    <source>
        <dbReference type="EMBL" id="GMM58301.1"/>
    </source>
</evidence>
<dbReference type="SMART" id="SM01343">
    <property type="entry name" value="FATC"/>
    <property type="match status" value="1"/>
</dbReference>
<dbReference type="GO" id="GO:0005634">
    <property type="term" value="C:nucleus"/>
    <property type="evidence" value="ECO:0007669"/>
    <property type="project" value="TreeGrafter"/>
</dbReference>
<dbReference type="InterPro" id="IPR018936">
    <property type="entry name" value="PI3/4_kinase_CS"/>
</dbReference>
<comment type="similarity">
    <text evidence="1 10">Belongs to the PI3/PI4-kinase family.</text>
</comment>
<evidence type="ECO:0000256" key="3">
    <source>
        <dbReference type="ARBA" id="ARBA00022679"/>
    </source>
</evidence>
<dbReference type="InterPro" id="IPR026683">
    <property type="entry name" value="TOR_cat"/>
</dbReference>
<dbReference type="SMART" id="SM01345">
    <property type="entry name" value="Rapamycin_bind"/>
    <property type="match status" value="1"/>
</dbReference>
<dbReference type="GO" id="GO:0005524">
    <property type="term" value="F:ATP binding"/>
    <property type="evidence" value="ECO:0007669"/>
    <property type="project" value="UniProtKB-KW"/>
</dbReference>
<dbReference type="GO" id="GO:0038202">
    <property type="term" value="P:TORC1 signaling"/>
    <property type="evidence" value="ECO:0007669"/>
    <property type="project" value="TreeGrafter"/>
</dbReference>
<dbReference type="Pfam" id="PF00454">
    <property type="entry name" value="PI3_PI4_kinase"/>
    <property type="match status" value="1"/>
</dbReference>
<evidence type="ECO:0000313" key="16">
    <source>
        <dbReference type="Proteomes" id="UP001377567"/>
    </source>
</evidence>
<evidence type="ECO:0000259" key="13">
    <source>
        <dbReference type="PROSITE" id="PS51189"/>
    </source>
</evidence>
<keyword evidence="3 10" id="KW-0808">Transferase</keyword>
<dbReference type="EC" id="2.7.11.1" evidence="10"/>
<dbReference type="GO" id="GO:0031931">
    <property type="term" value="C:TORC1 complex"/>
    <property type="evidence" value="ECO:0007669"/>
    <property type="project" value="TreeGrafter"/>
</dbReference>
<evidence type="ECO:0000259" key="12">
    <source>
        <dbReference type="PROSITE" id="PS50290"/>
    </source>
</evidence>
<dbReference type="InterPro" id="IPR016024">
    <property type="entry name" value="ARM-type_fold"/>
</dbReference>
<dbReference type="FunFam" id="3.30.1010.10:FF:000006">
    <property type="entry name" value="Serine/threonine-protein kinase TOR"/>
    <property type="match status" value="1"/>
</dbReference>
<organism evidence="15 16">
    <name type="scientific">Maudiozyma humilis</name>
    <name type="common">Sour dough yeast</name>
    <name type="synonym">Kazachstania humilis</name>
    <dbReference type="NCBI Taxonomy" id="51915"/>
    <lineage>
        <taxon>Eukaryota</taxon>
        <taxon>Fungi</taxon>
        <taxon>Dikarya</taxon>
        <taxon>Ascomycota</taxon>
        <taxon>Saccharomycotina</taxon>
        <taxon>Saccharomycetes</taxon>
        <taxon>Saccharomycetales</taxon>
        <taxon>Saccharomycetaceae</taxon>
        <taxon>Maudiozyma</taxon>
    </lineage>
</organism>
<dbReference type="InterPro" id="IPR003152">
    <property type="entry name" value="FATC_dom"/>
</dbReference>
<gene>
    <name evidence="15" type="ORF">DAKH74_049180</name>
</gene>
<comment type="catalytic activity">
    <reaction evidence="8 10">
        <text>L-threonyl-[protein] + ATP = O-phospho-L-threonyl-[protein] + ADP + H(+)</text>
        <dbReference type="Rhea" id="RHEA:46608"/>
        <dbReference type="Rhea" id="RHEA-COMP:11060"/>
        <dbReference type="Rhea" id="RHEA-COMP:11605"/>
        <dbReference type="ChEBI" id="CHEBI:15378"/>
        <dbReference type="ChEBI" id="CHEBI:30013"/>
        <dbReference type="ChEBI" id="CHEBI:30616"/>
        <dbReference type="ChEBI" id="CHEBI:61977"/>
        <dbReference type="ChEBI" id="CHEBI:456216"/>
        <dbReference type="EC" id="2.7.11.1"/>
    </reaction>
</comment>
<dbReference type="InterPro" id="IPR014009">
    <property type="entry name" value="PIK_FAT"/>
</dbReference>
<dbReference type="FunFam" id="1.20.120.150:FF:000001">
    <property type="entry name" value="Serine/threonine-protein kinase TOR"/>
    <property type="match status" value="1"/>
</dbReference>
<dbReference type="CDD" id="cd05169">
    <property type="entry name" value="PIKKc_TOR"/>
    <property type="match status" value="1"/>
</dbReference>
<dbReference type="PANTHER" id="PTHR11139:SF9">
    <property type="entry name" value="SERINE_THREONINE-PROTEIN KINASE MTOR"/>
    <property type="match status" value="1"/>
</dbReference>
<dbReference type="Gene3D" id="1.10.1070.11">
    <property type="entry name" value="Phosphatidylinositol 3-/4-kinase, catalytic domain"/>
    <property type="match status" value="1"/>
</dbReference>
<dbReference type="InterPro" id="IPR024585">
    <property type="entry name" value="mTOR_dom"/>
</dbReference>
<evidence type="ECO:0000256" key="5">
    <source>
        <dbReference type="ARBA" id="ARBA00022741"/>
    </source>
</evidence>
<feature type="domain" description="FATC" evidence="14">
    <location>
        <begin position="2449"/>
        <end position="2481"/>
    </location>
</feature>
<evidence type="ECO:0000256" key="4">
    <source>
        <dbReference type="ARBA" id="ARBA00022737"/>
    </source>
</evidence>
<dbReference type="Pfam" id="PF02260">
    <property type="entry name" value="FATC"/>
    <property type="match status" value="1"/>
</dbReference>
<evidence type="ECO:0000256" key="10">
    <source>
        <dbReference type="RuleBase" id="RU364109"/>
    </source>
</evidence>
<dbReference type="Pfam" id="PF13513">
    <property type="entry name" value="HEAT_EZ"/>
    <property type="match status" value="1"/>
</dbReference>
<dbReference type="Gene3D" id="1.25.10.10">
    <property type="entry name" value="Leucine-rich Repeat Variant"/>
    <property type="match status" value="5"/>
</dbReference>
<dbReference type="InterPro" id="IPR011989">
    <property type="entry name" value="ARM-like"/>
</dbReference>
<evidence type="ECO:0000256" key="8">
    <source>
        <dbReference type="ARBA" id="ARBA00047899"/>
    </source>
</evidence>
<dbReference type="InterPro" id="IPR050517">
    <property type="entry name" value="DDR_Repair_Kinase"/>
</dbReference>
<dbReference type="InterPro" id="IPR009076">
    <property type="entry name" value="FRB_dom"/>
</dbReference>
<dbReference type="SUPFAM" id="SSF48371">
    <property type="entry name" value="ARM repeat"/>
    <property type="match status" value="2"/>
</dbReference>
<dbReference type="PROSITE" id="PS50290">
    <property type="entry name" value="PI3_4_KINASE_3"/>
    <property type="match status" value="1"/>
</dbReference>
<dbReference type="Pfam" id="PF11865">
    <property type="entry name" value="mTOR_dom"/>
    <property type="match status" value="1"/>
</dbReference>
<feature type="region of interest" description="Disordered" evidence="11">
    <location>
        <begin position="29"/>
        <end position="58"/>
    </location>
</feature>
<dbReference type="SMART" id="SM01346">
    <property type="entry name" value="DUF3385"/>
    <property type="match status" value="1"/>
</dbReference>
<keyword evidence="5 10" id="KW-0547">Nucleotide-binding</keyword>
<dbReference type="PROSITE" id="PS51190">
    <property type="entry name" value="FATC"/>
    <property type="match status" value="1"/>
</dbReference>
<dbReference type="Pfam" id="PF02259">
    <property type="entry name" value="FAT"/>
    <property type="match status" value="1"/>
</dbReference>
<evidence type="ECO:0000256" key="11">
    <source>
        <dbReference type="SAM" id="MobiDB-lite"/>
    </source>
</evidence>
<dbReference type="PROSITE" id="PS00916">
    <property type="entry name" value="PI3_4_KINASE_2"/>
    <property type="match status" value="1"/>
</dbReference>
<keyword evidence="2 10" id="KW-0723">Serine/threonine-protein kinase</keyword>
<accession>A0AAV5S5G7</accession>
<dbReference type="InterPro" id="IPR011009">
    <property type="entry name" value="Kinase-like_dom_sf"/>
</dbReference>
<dbReference type="Pfam" id="PF23593">
    <property type="entry name" value="HEAT_ATR"/>
    <property type="match status" value="1"/>
</dbReference>
<reference evidence="15 16" key="1">
    <citation type="journal article" date="2023" name="Elife">
        <title>Identification of key yeast species and microbe-microbe interactions impacting larval growth of Drosophila in the wild.</title>
        <authorList>
            <person name="Mure A."/>
            <person name="Sugiura Y."/>
            <person name="Maeda R."/>
            <person name="Honda K."/>
            <person name="Sakurai N."/>
            <person name="Takahashi Y."/>
            <person name="Watada M."/>
            <person name="Katoh T."/>
            <person name="Gotoh A."/>
            <person name="Gotoh Y."/>
            <person name="Taniguchi I."/>
            <person name="Nakamura K."/>
            <person name="Hayashi T."/>
            <person name="Katayama T."/>
            <person name="Uemura T."/>
            <person name="Hattori Y."/>
        </authorList>
    </citation>
    <scope>NUCLEOTIDE SEQUENCE [LARGE SCALE GENOMIC DNA]</scope>
    <source>
        <strain evidence="15 16">KH-74</strain>
    </source>
</reference>
<proteinExistence type="inferred from homology"/>
<sequence>MMHTNHAMLSLRRKMDPKNVRVRKNLIKGHAMSEDNISMNSTPVNTSGAGSSDPRRIASISGQDSKLLAESDSSFADFDNTYSKFNSIFDKLKSTDPQERKIASRELQTSLISISRDLSAEQFQRFSNTINNKIFELLHGSTPDEKIGGIMAVDTLISFYLHIEELPNQTARLANYLRMVLPSNDMSVMRLAAATLGKLAVPGGGSITSEFVEGEVRYALEGLTSVPENNTSSKLEYKKHAALLVLTGLADNSPYLLYPFINDILENIINSLKDSNLMIREDTAILLGKCLIVLRTRNNSHENEKWLTRLYKESETGFALGGLETVHASLLIYRELLHSDNDRYMKPKINDVFRNTMHWKEHKTEIIRLEVYRIFPLLARFNRKNFISKFMDPIMKFCLKTLKSMRASFLNIGDRGPILSCIGEIAFETGHNFIPYLDETILNITEGFKMKYKSRKPFEEDLFYCVQQLSIAIGPALLKYLNKNVLELMMQCYPTKYMQTTFKTIMEKMPSLELIINERLCVSLSKMLYGGRFNISGSHATVKPVNIKEARKYRNRVYFNANRESNTDENDNELLVQSLNMLSDVSEKIQLTNLVSLVIIHYIEHDDSEVRKLAALIACKVCSKLDKYNPENDGNFEETAEIVGKLLNLAITDCVDDIRLEVLSNLTNKFHYHLCQPDNLRLILFALHDEYFPIQQKAIRLIGRLGSYNASSVIPILQKLMLGHLSLLKFTHITRKKEETATLLNLLIISSPETAQPYLDELLEVVLSKVNDGSTAVVCTSFDTIGDLAIATGTAMRPYASKIMPIIITVIKDQTNSVKREAALRALRKFSSASGYVIEPYLDYPNLLNELMTILKTETSVSVRTETLRVTGILGALDPYKHRFNETSKKSKSSIDQNAPSVDVALLMKGMSPSTEEYYPRVAITHLTKILNDSSLSIHFTSTTQAIVHIMQLLGKRSTVFLDQVIPAILSVMRNSPPSLLDFYFQQLNMLISITKQDIVPCVEEIFDTIFNFFSIIKVQGTIIDLIEIISKTIGTEFKRYVPLILTYFLNVLEHDNSPKSSVSVKILKCLVAFGPNLEEYVYVIIPQITHIAEYATGSLRVRAIFTIGKLSKMVNLSEMSSSIIHTFIRILNSDDKELIKTTMNALCFLLLQMGTDFTIYIPVINKTLIERRIQHSIYDQLVSRLLNNESLAFITTEKDKNNNARNEVEDTPLLRNLTVNEENLMMSWDCAQQRTKDDWLEWFRRLSIQLLKESPSQALRACSNLVSAYYPLARELFNVSFASCWRELSPSYRDSLIKALNKALSSLQTPPGIYQTLLNVVEFMEHDSNPLPMSADTLGKYAQRCHAFAKALYYEEQEFNNNANTSTIESLISINNQLHQTDASIGILKHAEQHHDMQLKETWYEKLQRWEDALNSYNERIEEGDTSSPVMLGKMRSLYALGEWMQLFNLTKDNWSKVNHETRQNMAPLAAGAVWGLNHWDLIEQYINHIAPNTFDREYYDAVFSLHKNNFSRASRHINDARSLLMTDMTSSLNESYSRTYGFVVRLQMLSELEEVITFKQLPFNSPRKEDMKTTWNTRLMGVQKNVDVWQQALLVRSLVIRPGDDINSWVKFSNLCRKSKRMGMASTALGMLLKNQDNPDEPYAVVAPPPVVYAQLKYLWDLGSEKEALENLVSFTSRMTIDLGLDPTNMIKEPELEKSVVSPQNFVKYTKLLSRCFLKQGEWRASLEPNWRLTDADSILGSYLLATHFDKTSYKAWHNWALANFEVISVSKSIQDNKDTSDSSDGVTIKDNFAHDHNRSRMDLIGSSTFTEINEDNYSPELIQRHVVPAMKGFFHSIALSGVNSIQDALRLLTLWFKFGGLPEATQAMHEGFSLIKIGTWLEVLPQLISRIHQENIIVSRSLLSLLSNLGKAHPQELVYPLTVAIKSESVSRQKAALSIVENMRMHSSELVDQAELVSHELIRIAILWHELWYEGLENASRQFFGEHNIEKMIATLEPLHELLKSGPETLREISFQNHFGRDLGNAYSYVKKYKVSHEISNLNQAWDIYYNVFRKISKLVPQLELIELQHVSPKLLEARGLKLAVPGTYRIGEDIIKIAKFDPLVPVISSKQRPRKITIKGTDGRDYQYVLKGHEDIRQDSLVMQLFGLVNSLLQNDPECFRRHLDIQQFPAIPLSPKSGILGWVPNSDTFHMLIRDYRDLNKIPLNIEHWVMLQMAPDYDSLTLLQKVEVFEYSMDNTEGRDLADVLWLKSRSSESWLERRTTYTRSLAVMSIVGYILGLGDRHPSNLMLDKFTGKVVHIDFGDCFEAAILRDKFPEKVPFRLTRMLTKAMEVSGVEGSFRITCENIMRVLRDNKESLMAILEAFAFDPLIHWGFDISREKIMKMTGIELSDTNLNELLRKGSITKEEFQKMEQQQENETRNARSVLVLRRITDKLVGSDIVPDKELDVPEQVDMLIQQATSIENLCQHYIGWCPFW</sequence>
<dbReference type="GO" id="GO:0031932">
    <property type="term" value="C:TORC2 complex"/>
    <property type="evidence" value="ECO:0007669"/>
    <property type="project" value="TreeGrafter"/>
</dbReference>
<evidence type="ECO:0000256" key="1">
    <source>
        <dbReference type="ARBA" id="ARBA00011031"/>
    </source>
</evidence>
<dbReference type="Gene3D" id="3.30.1010.10">
    <property type="entry name" value="Phosphatidylinositol 3-kinase Catalytic Subunit, Chain A, domain 4"/>
    <property type="match status" value="1"/>
</dbReference>
<dbReference type="SMART" id="SM00146">
    <property type="entry name" value="PI3Kc"/>
    <property type="match status" value="1"/>
</dbReference>
<dbReference type="Pfam" id="PF08771">
    <property type="entry name" value="FRB_dom"/>
    <property type="match status" value="1"/>
</dbReference>
<evidence type="ECO:0000256" key="9">
    <source>
        <dbReference type="ARBA" id="ARBA00048679"/>
    </source>
</evidence>
<dbReference type="PANTHER" id="PTHR11139">
    <property type="entry name" value="ATAXIA TELANGIECTASIA MUTATED ATM -RELATED"/>
    <property type="match status" value="1"/>
</dbReference>
<evidence type="ECO:0000256" key="2">
    <source>
        <dbReference type="ARBA" id="ARBA00022527"/>
    </source>
</evidence>
<dbReference type="InterPro" id="IPR036738">
    <property type="entry name" value="FRB_sf"/>
</dbReference>
<dbReference type="GO" id="GO:0016242">
    <property type="term" value="P:negative regulation of macroautophagy"/>
    <property type="evidence" value="ECO:0007669"/>
    <property type="project" value="TreeGrafter"/>
</dbReference>
<comment type="caution">
    <text evidence="15">The sequence shown here is derived from an EMBL/GenBank/DDBJ whole genome shotgun (WGS) entry which is preliminary data.</text>
</comment>
<evidence type="ECO:0000256" key="7">
    <source>
        <dbReference type="ARBA" id="ARBA00022840"/>
    </source>
</evidence>
<dbReference type="SUPFAM" id="SSF47212">
    <property type="entry name" value="FKBP12-rapamycin-binding domain of FKBP-rapamycin-associated protein (FRAP)"/>
    <property type="match status" value="1"/>
</dbReference>
<feature type="domain" description="PI3K/PI4K catalytic" evidence="12">
    <location>
        <begin position="2104"/>
        <end position="2428"/>
    </location>
</feature>
<dbReference type="PROSITE" id="PS00915">
    <property type="entry name" value="PI3_4_KINASE_1"/>
    <property type="match status" value="1"/>
</dbReference>
<keyword evidence="16" id="KW-1185">Reference proteome</keyword>
<name>A0AAV5S5G7_MAUHU</name>
<dbReference type="GO" id="GO:0044877">
    <property type="term" value="F:protein-containing complex binding"/>
    <property type="evidence" value="ECO:0007669"/>
    <property type="project" value="InterPro"/>
</dbReference>
<keyword evidence="6 10" id="KW-0418">Kinase</keyword>
<dbReference type="InterPro" id="IPR000403">
    <property type="entry name" value="PI3/4_kinase_cat_dom"/>
</dbReference>
<feature type="compositionally biased region" description="Polar residues" evidence="11">
    <location>
        <begin position="35"/>
        <end position="50"/>
    </location>
</feature>
<dbReference type="GO" id="GO:0005737">
    <property type="term" value="C:cytoplasm"/>
    <property type="evidence" value="ECO:0007669"/>
    <property type="project" value="TreeGrafter"/>
</dbReference>
<dbReference type="InterPro" id="IPR036940">
    <property type="entry name" value="PI3/4_kinase_cat_sf"/>
</dbReference>
<protein>
    <recommendedName>
        <fullName evidence="10">Serine/threonine-protein kinase TOR</fullName>
        <ecNumber evidence="10">2.7.11.1</ecNumber>
    </recommendedName>
</protein>
<dbReference type="Gene3D" id="1.20.120.150">
    <property type="entry name" value="FKBP12-rapamycin binding domain"/>
    <property type="match status" value="1"/>
</dbReference>
<dbReference type="GO" id="GO:0004674">
    <property type="term" value="F:protein serine/threonine kinase activity"/>
    <property type="evidence" value="ECO:0007669"/>
    <property type="project" value="UniProtKB-KW"/>
</dbReference>